<evidence type="ECO:0000313" key="2">
    <source>
        <dbReference type="Proteomes" id="UP000427906"/>
    </source>
</evidence>
<dbReference type="KEGG" id="dalk:DSCA_46200"/>
<dbReference type="EMBL" id="AP021874">
    <property type="protein sequence ID" value="BBO70690.1"/>
    <property type="molecule type" value="Genomic_DNA"/>
</dbReference>
<dbReference type="Proteomes" id="UP000427906">
    <property type="component" value="Chromosome"/>
</dbReference>
<dbReference type="AlphaFoldDB" id="A0A5K7YQP8"/>
<sequence length="90" mass="10295">MVLSDMRPEMETASIAGFKNKNSNISFYFGKLKMNNAPPGKRFKILNFAGICLFFKRFQNNMLQIKKQRVYNFELSPGGRALNPTAKRTA</sequence>
<accession>A0A5K7YQP8</accession>
<proteinExistence type="predicted"/>
<protein>
    <submittedName>
        <fullName evidence="1">Uncharacterized protein</fullName>
    </submittedName>
</protein>
<name>A0A5K7YQP8_9BACT</name>
<keyword evidence="2" id="KW-1185">Reference proteome</keyword>
<gene>
    <name evidence="1" type="ORF">DSCA_46200</name>
</gene>
<reference evidence="1 2" key="1">
    <citation type="submission" date="2019-11" db="EMBL/GenBank/DDBJ databases">
        <title>Comparative genomics of hydrocarbon-degrading Desulfosarcina strains.</title>
        <authorList>
            <person name="Watanabe M."/>
            <person name="Kojima H."/>
            <person name="Fukui M."/>
        </authorList>
    </citation>
    <scope>NUCLEOTIDE SEQUENCE [LARGE SCALE GENOMIC DNA]</scope>
    <source>
        <strain evidence="1 2">PL12</strain>
    </source>
</reference>
<organism evidence="1 2">
    <name type="scientific">Desulfosarcina alkanivorans</name>
    <dbReference type="NCBI Taxonomy" id="571177"/>
    <lineage>
        <taxon>Bacteria</taxon>
        <taxon>Pseudomonadati</taxon>
        <taxon>Thermodesulfobacteriota</taxon>
        <taxon>Desulfobacteria</taxon>
        <taxon>Desulfobacterales</taxon>
        <taxon>Desulfosarcinaceae</taxon>
        <taxon>Desulfosarcina</taxon>
    </lineage>
</organism>
<evidence type="ECO:0000313" key="1">
    <source>
        <dbReference type="EMBL" id="BBO70690.1"/>
    </source>
</evidence>